<feature type="chain" id="PRO_5035877199" description="Mini antigen" evidence="1">
    <location>
        <begin position="17"/>
        <end position="290"/>
    </location>
</feature>
<dbReference type="AlphaFoldDB" id="A0A8S1WLX5"/>
<feature type="signal peptide" evidence="1">
    <location>
        <begin position="1"/>
        <end position="16"/>
    </location>
</feature>
<protein>
    <recommendedName>
        <fullName evidence="4">Mini antigen</fullName>
    </recommendedName>
</protein>
<proteinExistence type="predicted"/>
<evidence type="ECO:0000313" key="2">
    <source>
        <dbReference type="EMBL" id="CAD8190112.1"/>
    </source>
</evidence>
<keyword evidence="1" id="KW-0732">Signal</keyword>
<dbReference type="OrthoDB" id="303321at2759"/>
<comment type="caution">
    <text evidence="2">The sequence shown here is derived from an EMBL/GenBank/DDBJ whole genome shotgun (WGS) entry which is preliminary data.</text>
</comment>
<keyword evidence="3" id="KW-1185">Reference proteome</keyword>
<gene>
    <name evidence="2" type="ORF">POCTA_138.1.T0960170</name>
</gene>
<sequence>MKTILIAFNLLALALSATTITISQVYQCSCINALVQSDCLTDFCLWDSTSGTCSNKACSVFDQGECEGVPDPFNCVWNYSSNKCESFTQCSDYTFTIGNSGDCNNKLIRCQADLDSINSSAGTIKCKDRTQDAVLSIDNCNLLPYDSCYWFMTPDSKQCLQNKTAKTCEAKTITKCSDYTQDNCNLLACYWNNNACTELSCSILPQESCSVYLSFDTKSLTFCSWNGSACVDLNIASLTQSQCLNSTYFTYRWNPDTQKCDLCVTPDDDSNSHWILNGSILLAIVLLNGI</sequence>
<evidence type="ECO:0000256" key="1">
    <source>
        <dbReference type="SAM" id="SignalP"/>
    </source>
</evidence>
<reference evidence="2" key="1">
    <citation type="submission" date="2021-01" db="EMBL/GenBank/DDBJ databases">
        <authorList>
            <consortium name="Genoscope - CEA"/>
            <person name="William W."/>
        </authorList>
    </citation>
    <scope>NUCLEOTIDE SEQUENCE</scope>
</reference>
<dbReference type="EMBL" id="CAJJDP010000095">
    <property type="protein sequence ID" value="CAD8190112.1"/>
    <property type="molecule type" value="Genomic_DNA"/>
</dbReference>
<evidence type="ECO:0008006" key="4">
    <source>
        <dbReference type="Google" id="ProtNLM"/>
    </source>
</evidence>
<accession>A0A8S1WLX5</accession>
<dbReference type="Proteomes" id="UP000683925">
    <property type="component" value="Unassembled WGS sequence"/>
</dbReference>
<name>A0A8S1WLX5_PAROT</name>
<organism evidence="2 3">
    <name type="scientific">Paramecium octaurelia</name>
    <dbReference type="NCBI Taxonomy" id="43137"/>
    <lineage>
        <taxon>Eukaryota</taxon>
        <taxon>Sar</taxon>
        <taxon>Alveolata</taxon>
        <taxon>Ciliophora</taxon>
        <taxon>Intramacronucleata</taxon>
        <taxon>Oligohymenophorea</taxon>
        <taxon>Peniculida</taxon>
        <taxon>Parameciidae</taxon>
        <taxon>Paramecium</taxon>
    </lineage>
</organism>
<dbReference type="OMA" id="NCNLLPY"/>
<evidence type="ECO:0000313" key="3">
    <source>
        <dbReference type="Proteomes" id="UP000683925"/>
    </source>
</evidence>